<feature type="coiled-coil region" evidence="1">
    <location>
        <begin position="19"/>
        <end position="79"/>
    </location>
</feature>
<proteinExistence type="predicted"/>
<name>A0ABY3TPK1_9MYCO</name>
<dbReference type="EMBL" id="CP092362">
    <property type="protein sequence ID" value="ULN42895.1"/>
    <property type="molecule type" value="Genomic_DNA"/>
</dbReference>
<keyword evidence="1" id="KW-0175">Coiled coil</keyword>
<evidence type="ECO:0000313" key="3">
    <source>
        <dbReference type="Proteomes" id="UP001055337"/>
    </source>
</evidence>
<evidence type="ECO:0000256" key="1">
    <source>
        <dbReference type="SAM" id="Coils"/>
    </source>
</evidence>
<accession>A0ABY3TPK1</accession>
<sequence length="80" mass="9740">MIDQSAQIHELPDYWQDKIRQYRRENHNLRGRLRDTERLSDQELSPSWAKKLRKLRDENVQLRKERNALRAELEALRSNG</sequence>
<reference evidence="2" key="1">
    <citation type="submission" date="2022-08" db="EMBL/GenBank/DDBJ databases">
        <title>Whole genome sequencing of non-tuberculosis mycobacteria type-strains.</title>
        <authorList>
            <person name="Igarashi Y."/>
            <person name="Osugi A."/>
            <person name="Mitarai S."/>
        </authorList>
    </citation>
    <scope>NUCLEOTIDE SEQUENCE</scope>
    <source>
        <strain evidence="2">JCM 16369</strain>
    </source>
</reference>
<protein>
    <recommendedName>
        <fullName evidence="4">Transposase</fullName>
    </recommendedName>
</protein>
<evidence type="ECO:0008006" key="4">
    <source>
        <dbReference type="Google" id="ProtNLM"/>
    </source>
</evidence>
<gene>
    <name evidence="2" type="ORF">MI149_07325</name>
</gene>
<evidence type="ECO:0000313" key="2">
    <source>
        <dbReference type="EMBL" id="ULN42895.1"/>
    </source>
</evidence>
<dbReference type="Proteomes" id="UP001055337">
    <property type="component" value="Chromosome"/>
</dbReference>
<dbReference type="RefSeq" id="WP_240179236.1">
    <property type="nucleotide sequence ID" value="NZ_CP092362.2"/>
</dbReference>
<keyword evidence="3" id="KW-1185">Reference proteome</keyword>
<organism evidence="2 3">
    <name type="scientific">Mycolicibacterium crocinum</name>
    <dbReference type="NCBI Taxonomy" id="388459"/>
    <lineage>
        <taxon>Bacteria</taxon>
        <taxon>Bacillati</taxon>
        <taxon>Actinomycetota</taxon>
        <taxon>Actinomycetes</taxon>
        <taxon>Mycobacteriales</taxon>
        <taxon>Mycobacteriaceae</taxon>
        <taxon>Mycolicibacterium</taxon>
    </lineage>
</organism>